<evidence type="ECO:0000256" key="1">
    <source>
        <dbReference type="ARBA" id="ARBA00004496"/>
    </source>
</evidence>
<evidence type="ECO:0000256" key="2">
    <source>
        <dbReference type="ARBA" id="ARBA00005594"/>
    </source>
</evidence>
<dbReference type="SUPFAM" id="SSF52374">
    <property type="entry name" value="Nucleotidylyl transferase"/>
    <property type="match status" value="1"/>
</dbReference>
<protein>
    <recommendedName>
        <fullName evidence="13">Cysteine--tRNA ligase</fullName>
        <ecNumber evidence="13">6.1.1.16</ecNumber>
    </recommendedName>
    <alternativeName>
        <fullName evidence="13">Cysteinyl-tRNA synthetase</fullName>
        <shortName evidence="13">CysRS</shortName>
    </alternativeName>
</protein>
<dbReference type="HAMAP" id="MF_00041">
    <property type="entry name" value="Cys_tRNA_synth"/>
    <property type="match status" value="1"/>
</dbReference>
<dbReference type="InterPro" id="IPR032678">
    <property type="entry name" value="tRNA-synt_1_cat_dom"/>
</dbReference>
<keyword evidence="4 13" id="KW-0963">Cytoplasm</keyword>
<evidence type="ECO:0000256" key="11">
    <source>
        <dbReference type="ARBA" id="ARBA00023146"/>
    </source>
</evidence>
<sequence length="463" mass="52267">MLRFYNTLSRKKEVFTPLEGDTVRMYSCGPTVYNYAHIGNLRTYIFMDLIRRTLRFEGYKIKGVMNITDVGHLMADSDDGEDKMAVAAREQKLSPWEIAEKYTKVFFEDLKKLNIGTPEIIAKATDHIPEMINYVQALEKAGFSYETSDGIYYDIAKFPRYGCLSGANLDDQLAGARVEVNSEKHHPADFALWKKADPRHIMQWDSPWGKGYPGWHIECSAMSRKYLGETFDIHSGGVDHIPIHHENEIAQNEALTGKQSVRFWMHGEFMLVNGGKMSKSLGNTYTISDLEQRGYAPLDFRFFCLNTHYRKKLNFTFEGLDAAKISRARLNAQLAEHAAGTNKIPTEKLDSYRDRFKAAIEDDMNVPLALGVLFTAIKEPKSKDIFEMANEFDCIFGLDLNAAALPKEDAAPEIPAEVKALSDERTAAKKAKNYALADELRAKINALGYSVIDIPGGVEIKKN</sequence>
<evidence type="ECO:0000256" key="12">
    <source>
        <dbReference type="ARBA" id="ARBA00047398"/>
    </source>
</evidence>
<evidence type="ECO:0000256" key="8">
    <source>
        <dbReference type="ARBA" id="ARBA00022833"/>
    </source>
</evidence>
<evidence type="ECO:0000256" key="3">
    <source>
        <dbReference type="ARBA" id="ARBA00011245"/>
    </source>
</evidence>
<dbReference type="SUPFAM" id="SSF47323">
    <property type="entry name" value="Anticodon-binding domain of a subclass of class I aminoacyl-tRNA synthetases"/>
    <property type="match status" value="1"/>
</dbReference>
<dbReference type="EMBL" id="DVNF01000065">
    <property type="protein sequence ID" value="HIU60159.1"/>
    <property type="molecule type" value="Genomic_DNA"/>
</dbReference>
<dbReference type="AlphaFoldDB" id="A0A9D1MH28"/>
<dbReference type="GO" id="GO:0006423">
    <property type="term" value="P:cysteinyl-tRNA aminoacylation"/>
    <property type="evidence" value="ECO:0007669"/>
    <property type="project" value="UniProtKB-UniRule"/>
</dbReference>
<dbReference type="PANTHER" id="PTHR10890">
    <property type="entry name" value="CYSTEINYL-TRNA SYNTHETASE"/>
    <property type="match status" value="1"/>
</dbReference>
<dbReference type="FunFam" id="3.40.50.620:FF:000130">
    <property type="entry name" value="Cysteine--tRNA ligase"/>
    <property type="match status" value="1"/>
</dbReference>
<comment type="catalytic activity">
    <reaction evidence="12 13">
        <text>tRNA(Cys) + L-cysteine + ATP = L-cysteinyl-tRNA(Cys) + AMP + diphosphate</text>
        <dbReference type="Rhea" id="RHEA:17773"/>
        <dbReference type="Rhea" id="RHEA-COMP:9661"/>
        <dbReference type="Rhea" id="RHEA-COMP:9679"/>
        <dbReference type="ChEBI" id="CHEBI:30616"/>
        <dbReference type="ChEBI" id="CHEBI:33019"/>
        <dbReference type="ChEBI" id="CHEBI:35235"/>
        <dbReference type="ChEBI" id="CHEBI:78442"/>
        <dbReference type="ChEBI" id="CHEBI:78517"/>
        <dbReference type="ChEBI" id="CHEBI:456215"/>
        <dbReference type="EC" id="6.1.1.16"/>
    </reaction>
</comment>
<evidence type="ECO:0000256" key="4">
    <source>
        <dbReference type="ARBA" id="ARBA00022490"/>
    </source>
</evidence>
<reference evidence="16" key="2">
    <citation type="journal article" date="2021" name="PeerJ">
        <title>Extensive microbial diversity within the chicken gut microbiome revealed by metagenomics and culture.</title>
        <authorList>
            <person name="Gilroy R."/>
            <person name="Ravi A."/>
            <person name="Getino M."/>
            <person name="Pursley I."/>
            <person name="Horton D.L."/>
            <person name="Alikhan N.F."/>
            <person name="Baker D."/>
            <person name="Gharbi K."/>
            <person name="Hall N."/>
            <person name="Watson M."/>
            <person name="Adriaenssens E.M."/>
            <person name="Foster-Nyarko E."/>
            <person name="Jarju S."/>
            <person name="Secka A."/>
            <person name="Antonio M."/>
            <person name="Oren A."/>
            <person name="Chaudhuri R.R."/>
            <person name="La Ragione R."/>
            <person name="Hildebrand F."/>
            <person name="Pallen M.J."/>
        </authorList>
    </citation>
    <scope>NUCLEOTIDE SEQUENCE</scope>
    <source>
        <strain evidence="16">18911</strain>
    </source>
</reference>
<dbReference type="Pfam" id="PF23493">
    <property type="entry name" value="CysS_C"/>
    <property type="match status" value="1"/>
</dbReference>
<comment type="similarity">
    <text evidence="2 13">Belongs to the class-I aminoacyl-tRNA synthetase family.</text>
</comment>
<keyword evidence="9 13" id="KW-0067">ATP-binding</keyword>
<dbReference type="GO" id="GO:0005524">
    <property type="term" value="F:ATP binding"/>
    <property type="evidence" value="ECO:0007669"/>
    <property type="project" value="UniProtKB-UniRule"/>
</dbReference>
<dbReference type="InterPro" id="IPR009080">
    <property type="entry name" value="tRNAsynth_Ia_anticodon-bd"/>
</dbReference>
<evidence type="ECO:0000259" key="14">
    <source>
        <dbReference type="Pfam" id="PF01406"/>
    </source>
</evidence>
<evidence type="ECO:0000313" key="17">
    <source>
        <dbReference type="Proteomes" id="UP000824094"/>
    </source>
</evidence>
<keyword evidence="7 13" id="KW-0547">Nucleotide-binding</keyword>
<dbReference type="EC" id="6.1.1.16" evidence="13"/>
<feature type="binding site" evidence="13">
    <location>
        <position position="28"/>
    </location>
    <ligand>
        <name>Zn(2+)</name>
        <dbReference type="ChEBI" id="CHEBI:29105"/>
    </ligand>
</feature>
<keyword evidence="5 13" id="KW-0436">Ligase</keyword>
<evidence type="ECO:0000313" key="16">
    <source>
        <dbReference type="EMBL" id="HIU60159.1"/>
    </source>
</evidence>
<dbReference type="Gene3D" id="3.40.50.620">
    <property type="entry name" value="HUPs"/>
    <property type="match status" value="1"/>
</dbReference>
<feature type="binding site" evidence="13">
    <location>
        <position position="279"/>
    </location>
    <ligand>
        <name>ATP</name>
        <dbReference type="ChEBI" id="CHEBI:30616"/>
    </ligand>
</feature>
<dbReference type="InterPro" id="IPR056411">
    <property type="entry name" value="CysS_C"/>
</dbReference>
<comment type="subcellular location">
    <subcellularLocation>
        <location evidence="1 13">Cytoplasm</location>
    </subcellularLocation>
</comment>
<dbReference type="InterPro" id="IPR015803">
    <property type="entry name" value="Cys-tRNA-ligase"/>
</dbReference>
<dbReference type="Pfam" id="PF01406">
    <property type="entry name" value="tRNA-synt_1e"/>
    <property type="match status" value="1"/>
</dbReference>
<evidence type="ECO:0000259" key="15">
    <source>
        <dbReference type="Pfam" id="PF23493"/>
    </source>
</evidence>
<evidence type="ECO:0000256" key="10">
    <source>
        <dbReference type="ARBA" id="ARBA00022917"/>
    </source>
</evidence>
<feature type="domain" description="tRNA synthetases class I catalytic" evidence="14">
    <location>
        <begin position="15"/>
        <end position="324"/>
    </location>
</feature>
<dbReference type="GO" id="GO:0004817">
    <property type="term" value="F:cysteine-tRNA ligase activity"/>
    <property type="evidence" value="ECO:0007669"/>
    <property type="project" value="UniProtKB-UniRule"/>
</dbReference>
<dbReference type="CDD" id="cd00672">
    <property type="entry name" value="CysRS_core"/>
    <property type="match status" value="1"/>
</dbReference>
<dbReference type="InterPro" id="IPR014729">
    <property type="entry name" value="Rossmann-like_a/b/a_fold"/>
</dbReference>
<dbReference type="GO" id="GO:0008270">
    <property type="term" value="F:zinc ion binding"/>
    <property type="evidence" value="ECO:0007669"/>
    <property type="project" value="UniProtKB-UniRule"/>
</dbReference>
<reference evidence="16" key="1">
    <citation type="submission" date="2020-10" db="EMBL/GenBank/DDBJ databases">
        <authorList>
            <person name="Gilroy R."/>
        </authorList>
    </citation>
    <scope>NUCLEOTIDE SEQUENCE</scope>
    <source>
        <strain evidence="16">18911</strain>
    </source>
</reference>
<dbReference type="Proteomes" id="UP000824094">
    <property type="component" value="Unassembled WGS sequence"/>
</dbReference>
<dbReference type="PANTHER" id="PTHR10890:SF3">
    <property type="entry name" value="CYSTEINE--TRNA LIGASE, CYTOPLASMIC"/>
    <property type="match status" value="1"/>
</dbReference>
<comment type="subunit">
    <text evidence="3 13">Monomer.</text>
</comment>
<comment type="cofactor">
    <cofactor evidence="13">
        <name>Zn(2+)</name>
        <dbReference type="ChEBI" id="CHEBI:29105"/>
    </cofactor>
    <text evidence="13">Binds 1 zinc ion per subunit.</text>
</comment>
<dbReference type="GO" id="GO:0005829">
    <property type="term" value="C:cytosol"/>
    <property type="evidence" value="ECO:0007669"/>
    <property type="project" value="TreeGrafter"/>
</dbReference>
<feature type="binding site" evidence="13">
    <location>
        <position position="244"/>
    </location>
    <ligand>
        <name>Zn(2+)</name>
        <dbReference type="ChEBI" id="CHEBI:29105"/>
    </ligand>
</feature>
<evidence type="ECO:0000256" key="5">
    <source>
        <dbReference type="ARBA" id="ARBA00022598"/>
    </source>
</evidence>
<evidence type="ECO:0000256" key="13">
    <source>
        <dbReference type="HAMAP-Rule" id="MF_00041"/>
    </source>
</evidence>
<feature type="binding site" evidence="13">
    <location>
        <position position="248"/>
    </location>
    <ligand>
        <name>Zn(2+)</name>
        <dbReference type="ChEBI" id="CHEBI:29105"/>
    </ligand>
</feature>
<evidence type="ECO:0000256" key="6">
    <source>
        <dbReference type="ARBA" id="ARBA00022723"/>
    </source>
</evidence>
<feature type="short sequence motif" description="'KMSKS' region" evidence="13">
    <location>
        <begin position="276"/>
        <end position="280"/>
    </location>
</feature>
<feature type="short sequence motif" description="'HIGH' region" evidence="13">
    <location>
        <begin position="30"/>
        <end position="40"/>
    </location>
</feature>
<proteinExistence type="inferred from homology"/>
<comment type="caution">
    <text evidence="16">The sequence shown here is derived from an EMBL/GenBank/DDBJ whole genome shotgun (WGS) entry which is preliminary data.</text>
</comment>
<dbReference type="InterPro" id="IPR024909">
    <property type="entry name" value="Cys-tRNA/MSH_ligase"/>
</dbReference>
<dbReference type="PRINTS" id="PR00983">
    <property type="entry name" value="TRNASYNTHCYS"/>
</dbReference>
<name>A0A9D1MH28_9FIRM</name>
<keyword evidence="8 13" id="KW-0862">Zinc</keyword>
<keyword evidence="6 13" id="KW-0479">Metal-binding</keyword>
<keyword evidence="11 13" id="KW-0030">Aminoacyl-tRNA synthetase</keyword>
<dbReference type="Gene3D" id="1.20.120.1910">
    <property type="entry name" value="Cysteine-tRNA ligase, C-terminal anti-codon recognition domain"/>
    <property type="match status" value="1"/>
</dbReference>
<feature type="binding site" evidence="13">
    <location>
        <position position="219"/>
    </location>
    <ligand>
        <name>Zn(2+)</name>
        <dbReference type="ChEBI" id="CHEBI:29105"/>
    </ligand>
</feature>
<accession>A0A9D1MH28</accession>
<evidence type="ECO:0000256" key="9">
    <source>
        <dbReference type="ARBA" id="ARBA00022840"/>
    </source>
</evidence>
<dbReference type="NCBIfam" id="TIGR00435">
    <property type="entry name" value="cysS"/>
    <property type="match status" value="1"/>
</dbReference>
<feature type="domain" description="Cysteinyl-tRNA ligase anticodon binding" evidence="15">
    <location>
        <begin position="412"/>
        <end position="457"/>
    </location>
</feature>
<evidence type="ECO:0000256" key="7">
    <source>
        <dbReference type="ARBA" id="ARBA00022741"/>
    </source>
</evidence>
<gene>
    <name evidence="13" type="primary">cysS</name>
    <name evidence="16" type="ORF">IAB05_02065</name>
</gene>
<organism evidence="16 17">
    <name type="scientific">Candidatus Stercoripulliclostridium merdigallinarum</name>
    <dbReference type="NCBI Taxonomy" id="2840951"/>
    <lineage>
        <taxon>Bacteria</taxon>
        <taxon>Bacillati</taxon>
        <taxon>Bacillota</taxon>
        <taxon>Clostridia</taxon>
        <taxon>Eubacteriales</taxon>
        <taxon>Candidatus Stercoripulliclostridium</taxon>
    </lineage>
</organism>
<keyword evidence="10 13" id="KW-0648">Protein biosynthesis</keyword>